<comment type="catalytic activity">
    <reaction evidence="10 11">
        <text>L-cysteinyl-[protein] + hexadecanoyl-CoA = S-hexadecanoyl-L-cysteinyl-[protein] + CoA</text>
        <dbReference type="Rhea" id="RHEA:36683"/>
        <dbReference type="Rhea" id="RHEA-COMP:10131"/>
        <dbReference type="Rhea" id="RHEA-COMP:11032"/>
        <dbReference type="ChEBI" id="CHEBI:29950"/>
        <dbReference type="ChEBI" id="CHEBI:57287"/>
        <dbReference type="ChEBI" id="CHEBI:57379"/>
        <dbReference type="ChEBI" id="CHEBI:74151"/>
        <dbReference type="EC" id="2.3.1.225"/>
    </reaction>
</comment>
<feature type="transmembrane region" description="Helical" evidence="11">
    <location>
        <begin position="221"/>
        <end position="245"/>
    </location>
</feature>
<keyword evidence="8 11" id="KW-0012">Acyltransferase</keyword>
<feature type="region of interest" description="Disordered" evidence="12">
    <location>
        <begin position="272"/>
        <end position="301"/>
    </location>
</feature>
<dbReference type="InterPro" id="IPR001594">
    <property type="entry name" value="Palmitoyltrfase_DHHC"/>
</dbReference>
<dbReference type="AlphaFoldDB" id="A0A9W9CQB7"/>
<dbReference type="GO" id="GO:0006612">
    <property type="term" value="P:protein targeting to membrane"/>
    <property type="evidence" value="ECO:0007669"/>
    <property type="project" value="TreeGrafter"/>
</dbReference>
<keyword evidence="5 11" id="KW-0472">Membrane</keyword>
<comment type="domain">
    <text evidence="11">The DHHC domain is required for palmitoyltransferase activity.</text>
</comment>
<feature type="domain" description="Palmitoyltransferase DHHC" evidence="13">
    <location>
        <begin position="141"/>
        <end position="258"/>
    </location>
</feature>
<dbReference type="GO" id="GO:0005783">
    <property type="term" value="C:endoplasmic reticulum"/>
    <property type="evidence" value="ECO:0007669"/>
    <property type="project" value="TreeGrafter"/>
</dbReference>
<comment type="similarity">
    <text evidence="9">Belongs to the DHHC palmitoyltransferase family. PFA5 subfamily.</text>
</comment>
<keyword evidence="4 11" id="KW-1133">Transmembrane helix</keyword>
<organism evidence="14 15">
    <name type="scientific">Neocucurbitaria cava</name>
    <dbReference type="NCBI Taxonomy" id="798079"/>
    <lineage>
        <taxon>Eukaryota</taxon>
        <taxon>Fungi</taxon>
        <taxon>Dikarya</taxon>
        <taxon>Ascomycota</taxon>
        <taxon>Pezizomycotina</taxon>
        <taxon>Dothideomycetes</taxon>
        <taxon>Pleosporomycetidae</taxon>
        <taxon>Pleosporales</taxon>
        <taxon>Pleosporineae</taxon>
        <taxon>Cucurbitariaceae</taxon>
        <taxon>Neocucurbitaria</taxon>
    </lineage>
</organism>
<feature type="transmembrane region" description="Helical" evidence="11">
    <location>
        <begin position="185"/>
        <end position="209"/>
    </location>
</feature>
<evidence type="ECO:0000256" key="1">
    <source>
        <dbReference type="ARBA" id="ARBA00004141"/>
    </source>
</evidence>
<evidence type="ECO:0000256" key="9">
    <source>
        <dbReference type="ARBA" id="ARBA00038298"/>
    </source>
</evidence>
<comment type="subcellular location">
    <subcellularLocation>
        <location evidence="1">Membrane</location>
        <topology evidence="1">Multi-pass membrane protein</topology>
    </subcellularLocation>
</comment>
<keyword evidence="3 11" id="KW-0812">Transmembrane</keyword>
<keyword evidence="2 11" id="KW-0808">Transferase</keyword>
<dbReference type="OrthoDB" id="331948at2759"/>
<evidence type="ECO:0000256" key="2">
    <source>
        <dbReference type="ARBA" id="ARBA00022679"/>
    </source>
</evidence>
<evidence type="ECO:0000256" key="10">
    <source>
        <dbReference type="ARBA" id="ARBA00048048"/>
    </source>
</evidence>
<reference evidence="14" key="1">
    <citation type="submission" date="2022-10" db="EMBL/GenBank/DDBJ databases">
        <title>Tapping the CABI collections for fungal endophytes: first genome assemblies for Collariella, Neodidymelliopsis, Ascochyta clinopodiicola, Didymella pomorum, Didymosphaeria variabile, Neocosmospora piperis and Neocucurbitaria cava.</title>
        <authorList>
            <person name="Hill R."/>
        </authorList>
    </citation>
    <scope>NUCLEOTIDE SEQUENCE</scope>
    <source>
        <strain evidence="14">IMI 356814</strain>
    </source>
</reference>
<keyword evidence="7" id="KW-0449">Lipoprotein</keyword>
<evidence type="ECO:0000256" key="8">
    <source>
        <dbReference type="ARBA" id="ARBA00023315"/>
    </source>
</evidence>
<dbReference type="GO" id="GO:0019706">
    <property type="term" value="F:protein-cysteine S-palmitoyltransferase activity"/>
    <property type="evidence" value="ECO:0007669"/>
    <property type="project" value="UniProtKB-EC"/>
</dbReference>
<feature type="transmembrane region" description="Helical" evidence="11">
    <location>
        <begin position="78"/>
        <end position="96"/>
    </location>
</feature>
<dbReference type="GO" id="GO:0016020">
    <property type="term" value="C:membrane"/>
    <property type="evidence" value="ECO:0007669"/>
    <property type="project" value="UniProtKB-SubCell"/>
</dbReference>
<dbReference type="Pfam" id="PF01529">
    <property type="entry name" value="DHHC"/>
    <property type="match status" value="1"/>
</dbReference>
<feature type="transmembrane region" description="Helical" evidence="11">
    <location>
        <begin position="40"/>
        <end position="58"/>
    </location>
</feature>
<dbReference type="PANTHER" id="PTHR22883:SF23">
    <property type="entry name" value="PALMITOYLTRANSFERASE ZDHHC6"/>
    <property type="match status" value="1"/>
</dbReference>
<evidence type="ECO:0000256" key="7">
    <source>
        <dbReference type="ARBA" id="ARBA00023288"/>
    </source>
</evidence>
<evidence type="ECO:0000256" key="3">
    <source>
        <dbReference type="ARBA" id="ARBA00022692"/>
    </source>
</evidence>
<evidence type="ECO:0000256" key="6">
    <source>
        <dbReference type="ARBA" id="ARBA00023139"/>
    </source>
</evidence>
<keyword evidence="6" id="KW-0564">Palmitate</keyword>
<dbReference type="PROSITE" id="PS50216">
    <property type="entry name" value="DHHC"/>
    <property type="match status" value="1"/>
</dbReference>
<evidence type="ECO:0000256" key="4">
    <source>
        <dbReference type="ARBA" id="ARBA00022989"/>
    </source>
</evidence>
<accession>A0A9W9CQB7</accession>
<evidence type="ECO:0000256" key="5">
    <source>
        <dbReference type="ARBA" id="ARBA00023136"/>
    </source>
</evidence>
<dbReference type="Proteomes" id="UP001140560">
    <property type="component" value="Unassembled WGS sequence"/>
</dbReference>
<name>A0A9W9CQB7_9PLEO</name>
<dbReference type="InterPro" id="IPR039859">
    <property type="entry name" value="PFA4/ZDH16/20/ERF2-like"/>
</dbReference>
<feature type="region of interest" description="Disordered" evidence="12">
    <location>
        <begin position="1"/>
        <end position="20"/>
    </location>
</feature>
<evidence type="ECO:0000313" key="15">
    <source>
        <dbReference type="Proteomes" id="UP001140560"/>
    </source>
</evidence>
<comment type="caution">
    <text evidence="14">The sequence shown here is derived from an EMBL/GenBank/DDBJ whole genome shotgun (WGS) entry which is preliminary data.</text>
</comment>
<keyword evidence="15" id="KW-1185">Reference proteome</keyword>
<dbReference type="PANTHER" id="PTHR22883">
    <property type="entry name" value="ZINC FINGER DHHC DOMAIN CONTAINING PROTEIN"/>
    <property type="match status" value="1"/>
</dbReference>
<evidence type="ECO:0000256" key="12">
    <source>
        <dbReference type="SAM" id="MobiDB-lite"/>
    </source>
</evidence>
<protein>
    <recommendedName>
        <fullName evidence="11">Palmitoyltransferase</fullName>
        <ecNumber evidence="11">2.3.1.225</ecNumber>
    </recommendedName>
</protein>
<evidence type="ECO:0000259" key="13">
    <source>
        <dbReference type="Pfam" id="PF01529"/>
    </source>
</evidence>
<gene>
    <name evidence="14" type="primary">PFA5</name>
    <name evidence="14" type="ORF">N0V83_001815</name>
</gene>
<sequence length="393" mass="44294">MAPPAVIGSQKPNARGSTTAAEQRIGQATSVVMPLLEWGAMGYVTWVLAYLICVQYLISPSEELRLSFNVQPRRSTGIALIVIYAILVLLLLIPWLRLLQLIWSKPDLIPLGNPSREKMDTSTKAFEQYDAFTCDYEGFPLWCDKCHNFKPDRTHHCKELGRCVRRMDHYCPWAGGIIAESTHKFFLQFTFFAALYTAYSWIVVAIFLADRISKVGSRPGTWIGALVVTVLFFVFTFTMTGMTGWNLMINFTSVEGIQRGGIHNIAFLVSRSPQGSSSPPTSSTSTPSKNGPSNSDSEGDWPVLRTVQRSSGRTWVVMQTKPLEHPWYTSLMMGWKDTMGNNPIDWFLPIKQSPCKQRTRRGEFEWGEVVFDMARKYEADNPGARLALLDGVR</sequence>
<dbReference type="GO" id="GO:0005794">
    <property type="term" value="C:Golgi apparatus"/>
    <property type="evidence" value="ECO:0007669"/>
    <property type="project" value="TreeGrafter"/>
</dbReference>
<feature type="compositionally biased region" description="Low complexity" evidence="12">
    <location>
        <begin position="272"/>
        <end position="295"/>
    </location>
</feature>
<evidence type="ECO:0000313" key="14">
    <source>
        <dbReference type="EMBL" id="KAJ4374739.1"/>
    </source>
</evidence>
<evidence type="ECO:0000256" key="11">
    <source>
        <dbReference type="RuleBase" id="RU079119"/>
    </source>
</evidence>
<proteinExistence type="inferred from homology"/>
<feature type="compositionally biased region" description="Polar residues" evidence="12">
    <location>
        <begin position="10"/>
        <end position="20"/>
    </location>
</feature>
<dbReference type="EC" id="2.3.1.225" evidence="11"/>
<dbReference type="EMBL" id="JAPEUY010000003">
    <property type="protein sequence ID" value="KAJ4374739.1"/>
    <property type="molecule type" value="Genomic_DNA"/>
</dbReference>